<dbReference type="SUPFAM" id="SSF55120">
    <property type="entry name" value="Pseudouridine synthase"/>
    <property type="match status" value="1"/>
</dbReference>
<dbReference type="Gene3D" id="1.10.10.2050">
    <property type="match status" value="1"/>
</dbReference>
<dbReference type="Gene3D" id="3.30.70.3190">
    <property type="match status" value="1"/>
</dbReference>
<evidence type="ECO:0000313" key="7">
    <source>
        <dbReference type="EMBL" id="KAG0295143.1"/>
    </source>
</evidence>
<feature type="domain" description="Pus10 N-terminal eukaryotes" evidence="5">
    <location>
        <begin position="120"/>
        <end position="285"/>
    </location>
</feature>
<keyword evidence="8" id="KW-1185">Reference proteome</keyword>
<dbReference type="Gene3D" id="3.30.70.2510">
    <property type="match status" value="1"/>
</dbReference>
<dbReference type="InterPro" id="IPR039894">
    <property type="entry name" value="Pus10-like"/>
</dbReference>
<dbReference type="PANTHER" id="PTHR21568:SF0">
    <property type="entry name" value="TRNA PSEUDOURIDINE SYNTHASE PUS10"/>
    <property type="match status" value="1"/>
</dbReference>
<sequence length="585" mass="66236">MAKHEADSLENVAKKLKQDMDTDQKPALKVRLEEALSGGLKEITKNPGCVDILFSVDCCGRCMLRFLGVRDFEIYELSSKEIKEILIKYRHTAITAKSEGEASTESCKDQDVKEEDEAICTACVGTVHYAEAVVDEIVERMQKEAYVTKTFNMNVTLPTSTLIRNHAMAIYWNQKLSSYPTAQVDIKEIFKLLISWPIERRTGLALDFGSELRMQVGVKHEETKDDHVFLSKMKESGLIIKTKRENRKTIVVGDGRHHVVKALTLVKDDRFASCGHVPPTPVSTRPQLESIEMMRESVFVGGRYLKYTRDVSQTPWSIGTTMLAELSVSGIVCETLKNAFRADEFKFVTAGREDANVRMLGNGRPFYVELINPRIPVLPSEMIKQLEGEINTIMPDKVQIRHLAALRPEDTKVIKDGEETKTKSYSALCWTSKPVTQAMVDAVNEYNGKAFFVEQQTPIRVLQRRAQMIRKKEIHSLKAFPLEGHFMVVHLHTEAGTYIKEFVHGDLGRNQPSLASIIDCEADIMELDVLEVDLEFPPPECMPDYYHNYQKYEHYTGAIDHPDTDGRGLEVDVVVVVAEALNYLN</sequence>
<keyword evidence="4" id="KW-0413">Isomerase</keyword>
<evidence type="ECO:0000313" key="8">
    <source>
        <dbReference type="Proteomes" id="UP001194696"/>
    </source>
</evidence>
<keyword evidence="3" id="KW-0819">tRNA processing</keyword>
<comment type="caution">
    <text evidence="7">The sequence shown here is derived from an EMBL/GenBank/DDBJ whole genome shotgun (WGS) entry which is preliminary data.</text>
</comment>
<dbReference type="EMBL" id="JAAAIM010000094">
    <property type="protein sequence ID" value="KAG0295143.1"/>
    <property type="molecule type" value="Genomic_DNA"/>
</dbReference>
<dbReference type="Pfam" id="PF21238">
    <property type="entry name" value="Pus10_C"/>
    <property type="match status" value="1"/>
</dbReference>
<gene>
    <name evidence="7" type="primary">PUS10</name>
    <name evidence="7" type="ORF">BGZ96_012431</name>
</gene>
<reference evidence="7 8" key="1">
    <citation type="journal article" date="2020" name="Fungal Divers.">
        <title>Resolving the Mortierellaceae phylogeny through synthesis of multi-gene phylogenetics and phylogenomics.</title>
        <authorList>
            <person name="Vandepol N."/>
            <person name="Liber J."/>
            <person name="Desiro A."/>
            <person name="Na H."/>
            <person name="Kennedy M."/>
            <person name="Barry K."/>
            <person name="Grigoriev I.V."/>
            <person name="Miller A.N."/>
            <person name="O'Donnell K."/>
            <person name="Stajich J.E."/>
            <person name="Bonito G."/>
        </authorList>
    </citation>
    <scope>NUCLEOTIDE SEQUENCE [LARGE SCALE GENOMIC DNA]</scope>
    <source>
        <strain evidence="7 8">AD045</strain>
    </source>
</reference>
<evidence type="ECO:0000256" key="1">
    <source>
        <dbReference type="ARBA" id="ARBA00009652"/>
    </source>
</evidence>
<proteinExistence type="inferred from homology"/>
<dbReference type="InterPro" id="IPR048742">
    <property type="entry name" value="Pus10_N_euk"/>
</dbReference>
<dbReference type="InterPro" id="IPR020103">
    <property type="entry name" value="PsdUridine_synth_cat_dom_sf"/>
</dbReference>
<dbReference type="Proteomes" id="UP001194696">
    <property type="component" value="Unassembled WGS sequence"/>
</dbReference>
<dbReference type="EC" id="5.4.99.25" evidence="2"/>
<dbReference type="Pfam" id="PF21237">
    <property type="entry name" value="Pus10_N_euk"/>
    <property type="match status" value="1"/>
</dbReference>
<name>A0ABQ7KBU1_9FUNG</name>
<comment type="similarity">
    <text evidence="1">Belongs to the pseudouridine synthase Pus10 family.</text>
</comment>
<evidence type="ECO:0000259" key="6">
    <source>
        <dbReference type="Pfam" id="PF21238"/>
    </source>
</evidence>
<dbReference type="InterPro" id="IPR048741">
    <property type="entry name" value="Pus10-like_C"/>
</dbReference>
<feature type="domain" description="Pus10-like C-terminal" evidence="6">
    <location>
        <begin position="299"/>
        <end position="533"/>
    </location>
</feature>
<evidence type="ECO:0000256" key="2">
    <source>
        <dbReference type="ARBA" id="ARBA00012787"/>
    </source>
</evidence>
<evidence type="ECO:0000259" key="5">
    <source>
        <dbReference type="Pfam" id="PF21237"/>
    </source>
</evidence>
<evidence type="ECO:0000256" key="4">
    <source>
        <dbReference type="ARBA" id="ARBA00023235"/>
    </source>
</evidence>
<evidence type="ECO:0000256" key="3">
    <source>
        <dbReference type="ARBA" id="ARBA00022694"/>
    </source>
</evidence>
<organism evidence="7 8">
    <name type="scientific">Linnemannia gamsii</name>
    <dbReference type="NCBI Taxonomy" id="64522"/>
    <lineage>
        <taxon>Eukaryota</taxon>
        <taxon>Fungi</taxon>
        <taxon>Fungi incertae sedis</taxon>
        <taxon>Mucoromycota</taxon>
        <taxon>Mortierellomycotina</taxon>
        <taxon>Mortierellomycetes</taxon>
        <taxon>Mortierellales</taxon>
        <taxon>Mortierellaceae</taxon>
        <taxon>Linnemannia</taxon>
    </lineage>
</organism>
<accession>A0ABQ7KBU1</accession>
<protein>
    <recommendedName>
        <fullName evidence="2">tRNA pseudouridine(55) synthase</fullName>
        <ecNumber evidence="2">5.4.99.25</ecNumber>
    </recommendedName>
</protein>
<dbReference type="PANTHER" id="PTHR21568">
    <property type="entry name" value="TRNA PSEUDOURIDINE SYNTHASE PUS10"/>
    <property type="match status" value="1"/>
</dbReference>